<evidence type="ECO:0008006" key="3">
    <source>
        <dbReference type="Google" id="ProtNLM"/>
    </source>
</evidence>
<reference evidence="1 2" key="1">
    <citation type="submission" date="2019-04" db="EMBL/GenBank/DDBJ databases">
        <title>Altererythrobacter aquimixticola sp. nov., isolated from sediment of junction between the ocean and a freshwater spring.</title>
        <authorList>
            <person name="Yoon J.-H."/>
        </authorList>
    </citation>
    <scope>NUCLEOTIDE SEQUENCE [LARGE SCALE GENOMIC DNA]</scope>
    <source>
        <strain evidence="1 2">SSKS-13</strain>
    </source>
</reference>
<evidence type="ECO:0000313" key="2">
    <source>
        <dbReference type="Proteomes" id="UP000309389"/>
    </source>
</evidence>
<gene>
    <name evidence="1" type="ORF">E5222_12485</name>
</gene>
<name>A0A4T3EYQ0_9SPHN</name>
<accession>A0A4T3EYQ0</accession>
<dbReference type="EMBL" id="SSHH01000003">
    <property type="protein sequence ID" value="TIX49641.1"/>
    <property type="molecule type" value="Genomic_DNA"/>
</dbReference>
<keyword evidence="2" id="KW-1185">Reference proteome</keyword>
<protein>
    <recommendedName>
        <fullName evidence="3">DNA-binding response regulator</fullName>
    </recommendedName>
</protein>
<organism evidence="1 2">
    <name type="scientific">Alteraurantiacibacter aquimixticola</name>
    <dbReference type="NCBI Taxonomy" id="2489173"/>
    <lineage>
        <taxon>Bacteria</taxon>
        <taxon>Pseudomonadati</taxon>
        <taxon>Pseudomonadota</taxon>
        <taxon>Alphaproteobacteria</taxon>
        <taxon>Sphingomonadales</taxon>
        <taxon>Erythrobacteraceae</taxon>
        <taxon>Alteraurantiacibacter</taxon>
    </lineage>
</organism>
<dbReference type="RefSeq" id="WP_136694118.1">
    <property type="nucleotide sequence ID" value="NZ_SSHH01000003.1"/>
</dbReference>
<dbReference type="AlphaFoldDB" id="A0A4T3EYQ0"/>
<dbReference type="Proteomes" id="UP000309389">
    <property type="component" value="Unassembled WGS sequence"/>
</dbReference>
<proteinExistence type="predicted"/>
<sequence length="118" mass="13005">MEEVRVLADSILPMRWGLVAEAIDQCPQTRIVAHGISPEGIPAAIEQHRPQVVILGSQESLSRGNDFAETLGHLVSVRRVITLFDRGGVAQLREWRQSINTIEELSIESLCAAIRGSH</sequence>
<dbReference type="OrthoDB" id="9878699at2"/>
<comment type="caution">
    <text evidence="1">The sequence shown here is derived from an EMBL/GenBank/DDBJ whole genome shotgun (WGS) entry which is preliminary data.</text>
</comment>
<evidence type="ECO:0000313" key="1">
    <source>
        <dbReference type="EMBL" id="TIX49641.1"/>
    </source>
</evidence>